<dbReference type="PANTHER" id="PTHR28578">
    <property type="entry name" value="MITOTIC-SPINDLE ORGANIZING PROTEIN 2A-RELATED"/>
    <property type="match status" value="1"/>
</dbReference>
<keyword evidence="4" id="KW-0963">Cytoplasm</keyword>
<organism evidence="6 7">
    <name type="scientific">Elysia chlorotica</name>
    <name type="common">Eastern emerald elysia</name>
    <name type="synonym">Sea slug</name>
    <dbReference type="NCBI Taxonomy" id="188477"/>
    <lineage>
        <taxon>Eukaryota</taxon>
        <taxon>Metazoa</taxon>
        <taxon>Spiralia</taxon>
        <taxon>Lophotrochozoa</taxon>
        <taxon>Mollusca</taxon>
        <taxon>Gastropoda</taxon>
        <taxon>Heterobranchia</taxon>
        <taxon>Euthyneura</taxon>
        <taxon>Panpulmonata</taxon>
        <taxon>Sacoglossa</taxon>
        <taxon>Placobranchoidea</taxon>
        <taxon>Plakobranchidae</taxon>
        <taxon>Elysia</taxon>
    </lineage>
</organism>
<feature type="non-terminal residue" evidence="6">
    <location>
        <position position="1"/>
    </location>
</feature>
<reference evidence="6 7" key="1">
    <citation type="submission" date="2019-01" db="EMBL/GenBank/DDBJ databases">
        <title>A draft genome assembly of the solar-powered sea slug Elysia chlorotica.</title>
        <authorList>
            <person name="Cai H."/>
            <person name="Li Q."/>
            <person name="Fang X."/>
            <person name="Li J."/>
            <person name="Curtis N.E."/>
            <person name="Altenburger A."/>
            <person name="Shibata T."/>
            <person name="Feng M."/>
            <person name="Maeda T."/>
            <person name="Schwartz J.A."/>
            <person name="Shigenobu S."/>
            <person name="Lundholm N."/>
            <person name="Nishiyama T."/>
            <person name="Yang H."/>
            <person name="Hasebe M."/>
            <person name="Li S."/>
            <person name="Pierce S.K."/>
            <person name="Wang J."/>
        </authorList>
    </citation>
    <scope>NUCLEOTIDE SEQUENCE [LARGE SCALE GENOMIC DNA]</scope>
    <source>
        <strain evidence="6">EC2010</strain>
        <tissue evidence="6">Whole organism of an adult</tissue>
    </source>
</reference>
<keyword evidence="5" id="KW-0206">Cytoskeleton</keyword>
<dbReference type="STRING" id="188477.A0A433T379"/>
<dbReference type="EMBL" id="RQTK01000694">
    <property type="protein sequence ID" value="RUS75992.1"/>
    <property type="molecule type" value="Genomic_DNA"/>
</dbReference>
<evidence type="ECO:0000313" key="7">
    <source>
        <dbReference type="Proteomes" id="UP000271974"/>
    </source>
</evidence>
<evidence type="ECO:0000256" key="3">
    <source>
        <dbReference type="ARBA" id="ARBA00007286"/>
    </source>
</evidence>
<keyword evidence="7" id="KW-1185">Reference proteome</keyword>
<dbReference type="AlphaFoldDB" id="A0A433T379"/>
<name>A0A433T379_ELYCH</name>
<dbReference type="PANTHER" id="PTHR28578:SF2">
    <property type="entry name" value="MITOTIC-SPINDLE ORGANIZING PROTEIN 2"/>
    <property type="match status" value="1"/>
</dbReference>
<dbReference type="OrthoDB" id="10064769at2759"/>
<comment type="caution">
    <text evidence="6">The sequence shown here is derived from an EMBL/GenBank/DDBJ whole genome shotgun (WGS) entry which is preliminary data.</text>
</comment>
<sequence length="70" mass="7994">AEEHREVLRAQLRSKGTKNPADMELYELSQVAGITMDPHVFEILLDLLRKNVAPDAIVEMLRSMCIPAYR</sequence>
<evidence type="ECO:0000256" key="1">
    <source>
        <dbReference type="ARBA" id="ARBA00004186"/>
    </source>
</evidence>
<comment type="subcellular location">
    <subcellularLocation>
        <location evidence="2">Cytoplasm</location>
        <location evidence="2">Cytoskeleton</location>
        <location evidence="2">Microtubule organizing center</location>
        <location evidence="2">Centrosome</location>
    </subcellularLocation>
    <subcellularLocation>
        <location evidence="1">Cytoplasm</location>
        <location evidence="1">Cytoskeleton</location>
        <location evidence="1">Spindle</location>
    </subcellularLocation>
</comment>
<evidence type="ECO:0008006" key="8">
    <source>
        <dbReference type="Google" id="ProtNLM"/>
    </source>
</evidence>
<dbReference type="Pfam" id="PF12926">
    <property type="entry name" value="MOZART2"/>
    <property type="match status" value="1"/>
</dbReference>
<dbReference type="GO" id="GO:0005813">
    <property type="term" value="C:centrosome"/>
    <property type="evidence" value="ECO:0007669"/>
    <property type="project" value="UniProtKB-SubCell"/>
</dbReference>
<protein>
    <recommendedName>
        <fullName evidence="8">Mitotic-spindle organizing protein 1</fullName>
    </recommendedName>
</protein>
<feature type="non-terminal residue" evidence="6">
    <location>
        <position position="70"/>
    </location>
</feature>
<dbReference type="InterPro" id="IPR024332">
    <property type="entry name" value="MOZART2"/>
</dbReference>
<evidence type="ECO:0000313" key="6">
    <source>
        <dbReference type="EMBL" id="RUS75992.1"/>
    </source>
</evidence>
<evidence type="ECO:0000256" key="2">
    <source>
        <dbReference type="ARBA" id="ARBA00004300"/>
    </source>
</evidence>
<dbReference type="GO" id="GO:0005819">
    <property type="term" value="C:spindle"/>
    <property type="evidence" value="ECO:0007669"/>
    <property type="project" value="UniProtKB-SubCell"/>
</dbReference>
<evidence type="ECO:0000256" key="4">
    <source>
        <dbReference type="ARBA" id="ARBA00022490"/>
    </source>
</evidence>
<dbReference type="Proteomes" id="UP000271974">
    <property type="component" value="Unassembled WGS sequence"/>
</dbReference>
<evidence type="ECO:0000256" key="5">
    <source>
        <dbReference type="ARBA" id="ARBA00023212"/>
    </source>
</evidence>
<gene>
    <name evidence="6" type="ORF">EGW08_016237</name>
</gene>
<proteinExistence type="inferred from homology"/>
<comment type="similarity">
    <text evidence="3">Belongs to the MOZART2 family.</text>
</comment>
<accession>A0A433T379</accession>